<evidence type="ECO:0000256" key="1">
    <source>
        <dbReference type="SAM" id="MobiDB-lite"/>
    </source>
</evidence>
<dbReference type="PANTHER" id="PTHR42705:SF3">
    <property type="entry name" value="ATP-DEPENDENT DNA LIGASE"/>
    <property type="match status" value="1"/>
</dbReference>
<evidence type="ECO:0000259" key="2">
    <source>
        <dbReference type="Pfam" id="PF21686"/>
    </source>
</evidence>
<feature type="region of interest" description="Disordered" evidence="1">
    <location>
        <begin position="330"/>
        <end position="365"/>
    </location>
</feature>
<organism evidence="3 4">
    <name type="scientific">Cellulomonas gilvus (strain ATCC 13127 / NRRL B-14078)</name>
    <name type="common">Cellvibrio gilvus</name>
    <dbReference type="NCBI Taxonomy" id="593907"/>
    <lineage>
        <taxon>Bacteria</taxon>
        <taxon>Bacillati</taxon>
        <taxon>Actinomycetota</taxon>
        <taxon>Actinomycetes</taxon>
        <taxon>Micrococcales</taxon>
        <taxon>Cellulomonadaceae</taxon>
        <taxon>Cellulomonas</taxon>
    </lineage>
</organism>
<feature type="domain" description="DNA ligase D polymerase" evidence="2">
    <location>
        <begin position="45"/>
        <end position="309"/>
    </location>
</feature>
<feature type="compositionally biased region" description="Pro residues" evidence="1">
    <location>
        <begin position="342"/>
        <end position="357"/>
    </location>
</feature>
<dbReference type="Pfam" id="PF21686">
    <property type="entry name" value="LigD_Prim-Pol"/>
    <property type="match status" value="1"/>
</dbReference>
<dbReference type="Proteomes" id="UP000000485">
    <property type="component" value="Chromosome"/>
</dbReference>
<dbReference type="EMBL" id="CP002665">
    <property type="protein sequence ID" value="AEI10846.1"/>
    <property type="molecule type" value="Genomic_DNA"/>
</dbReference>
<dbReference type="Gene3D" id="3.90.920.10">
    <property type="entry name" value="DNA primase, PRIM domain"/>
    <property type="match status" value="1"/>
</dbReference>
<gene>
    <name evidence="3" type="ordered locus">Celgi_0324</name>
</gene>
<dbReference type="eggNOG" id="COG3285">
    <property type="taxonomic scope" value="Bacteria"/>
</dbReference>
<accession>F8A4N0</accession>
<keyword evidence="4" id="KW-1185">Reference proteome</keyword>
<dbReference type="InterPro" id="IPR052171">
    <property type="entry name" value="NHEJ_LigD"/>
</dbReference>
<evidence type="ECO:0000313" key="4">
    <source>
        <dbReference type="Proteomes" id="UP000000485"/>
    </source>
</evidence>
<evidence type="ECO:0000313" key="3">
    <source>
        <dbReference type="EMBL" id="AEI10846.1"/>
    </source>
</evidence>
<sequence>MPTSVAGPTLGGMPSSTPAIEIDVRGRAVRVSSPDKVYFPERGLTKRDVVEYFVAVGDGILAALLDRPTTLERWPKGVFEGARLATRADSSGDAFYQKRVPAGAPDYVRTARIGFPSGRTADEVAPSELAVVAWAANLGTLTFHPWPVTSQDVDRPDQLRIDLDPQPGTDFSDAAWVAPHVRELLAEHGLEGWPKTSGGRGIHVFVPIEPRWTFVAARRATIAFGRELERRLPTRVTMKWWKEERGERIFVDYNQMARDRTIASAYSVRSNPRATVSAPLRWDEVGDVHPDDFDVLTMPARFADVGDLFAPLAAHAPGRFSIESLLELADRQERDEGHTDLPYPPEYPKMPGEPPRVQPSRARPT</sequence>
<feature type="compositionally biased region" description="Basic and acidic residues" evidence="1">
    <location>
        <begin position="330"/>
        <end position="339"/>
    </location>
</feature>
<dbReference type="KEGG" id="cga:Celgi_0324"/>
<dbReference type="STRING" id="593907.Celgi_0324"/>
<dbReference type="AlphaFoldDB" id="F8A4N0"/>
<name>F8A4N0_CELGA</name>
<dbReference type="NCBIfam" id="TIGR02778">
    <property type="entry name" value="ligD_pol"/>
    <property type="match status" value="1"/>
</dbReference>
<protein>
    <submittedName>
        <fullName evidence="3">DNA polymerase LigD, polymerase domain protein</fullName>
    </submittedName>
</protein>
<dbReference type="InterPro" id="IPR014145">
    <property type="entry name" value="LigD_pol_dom"/>
</dbReference>
<dbReference type="PANTHER" id="PTHR42705">
    <property type="entry name" value="BIFUNCTIONAL NON-HOMOLOGOUS END JOINING PROTEIN LIGD"/>
    <property type="match status" value="1"/>
</dbReference>
<dbReference type="CDD" id="cd04865">
    <property type="entry name" value="LigD_Pol_like_2"/>
    <property type="match status" value="1"/>
</dbReference>
<dbReference type="HOGENOM" id="CLU_008325_1_0_11"/>
<reference evidence="4" key="1">
    <citation type="submission" date="2011-04" db="EMBL/GenBank/DDBJ databases">
        <title>Complete sequence of Cellvibrio gilvus ATCC 13127.</title>
        <authorList>
            <person name="Lucas S."/>
            <person name="Han J."/>
            <person name="Lapidus A."/>
            <person name="Cheng J.-F."/>
            <person name="Goodwin L."/>
            <person name="Pitluck S."/>
            <person name="Peters L."/>
            <person name="Munk A."/>
            <person name="Detter J.C."/>
            <person name="Han C."/>
            <person name="Tapia R."/>
            <person name="Land M."/>
            <person name="Hauser L."/>
            <person name="Kyrpides N."/>
            <person name="Ivanova N."/>
            <person name="Ovchinnikova G."/>
            <person name="Pagani I."/>
            <person name="Mead D."/>
            <person name="Brumm P."/>
            <person name="Woyke T."/>
        </authorList>
    </citation>
    <scope>NUCLEOTIDE SEQUENCE [LARGE SCALE GENOMIC DNA]</scope>
    <source>
        <strain evidence="4">ATCC 13127 / NRRL B-14078</strain>
    </source>
</reference>
<proteinExistence type="predicted"/>